<feature type="transmembrane region" description="Helical" evidence="5">
    <location>
        <begin position="35"/>
        <end position="55"/>
    </location>
</feature>
<dbReference type="PRINTS" id="PR00164">
    <property type="entry name" value="ABC2TRNSPORT"/>
</dbReference>
<dbReference type="GO" id="GO:0043190">
    <property type="term" value="C:ATP-binding cassette (ABC) transporter complex"/>
    <property type="evidence" value="ECO:0007669"/>
    <property type="project" value="InterPro"/>
</dbReference>
<comment type="caution">
    <text evidence="7">The sequence shown here is derived from an EMBL/GenBank/DDBJ whole genome shotgun (WGS) entry which is preliminary data.</text>
</comment>
<keyword evidence="4 5" id="KW-0472">Membrane</keyword>
<feature type="transmembrane region" description="Helical" evidence="5">
    <location>
        <begin position="145"/>
        <end position="166"/>
    </location>
</feature>
<comment type="subcellular location">
    <subcellularLocation>
        <location evidence="1">Membrane</location>
        <topology evidence="1">Multi-pass membrane protein</topology>
    </subcellularLocation>
</comment>
<proteinExistence type="predicted"/>
<dbReference type="STRING" id="49547.MBCUR_11760"/>
<dbReference type="PANTHER" id="PTHR43229:SF3">
    <property type="entry name" value="ABC-TYPE MULTIDRUG TRANSPORT SYSTEM, PERMEASE COMPONENT"/>
    <property type="match status" value="1"/>
</dbReference>
<feature type="transmembrane region" description="Helical" evidence="5">
    <location>
        <begin position="237"/>
        <end position="256"/>
    </location>
</feature>
<dbReference type="GO" id="GO:0140359">
    <property type="term" value="F:ABC-type transporter activity"/>
    <property type="evidence" value="ECO:0007669"/>
    <property type="project" value="InterPro"/>
</dbReference>
<dbReference type="InterPro" id="IPR000412">
    <property type="entry name" value="ABC_2_transport"/>
</dbReference>
<sequence length="262" mass="28502">MNKTSTYRKSDILRELNSIIAVAARDIIIFFKSPGMMIMSIVMPLIMMGMIGGNMMGIPGGESLGEFMLVGMLVSMLLMVTIMGMASLVDDHETDFTQEMLVSPMSRYSLVIGKIIGSTFVAIISMIGTLIIGLVMNIVLSIDQLLLILLLSPLICFVGGAVSMILMGLIKSKKTANFAMMIITMPQMFLSGAIIPINDSNLLLLVLSRIMPMTYCVDLVRGVTGIQPPMFSPLTNFAAIILLTFVCLVIGTVLFARSEKNR</sequence>
<feature type="transmembrane region" description="Helical" evidence="5">
    <location>
        <begin position="110"/>
        <end position="139"/>
    </location>
</feature>
<evidence type="ECO:0000256" key="1">
    <source>
        <dbReference type="ARBA" id="ARBA00004141"/>
    </source>
</evidence>
<gene>
    <name evidence="7" type="ORF">MBCUR_11760</name>
</gene>
<evidence type="ECO:0000313" key="8">
    <source>
        <dbReference type="Proteomes" id="UP000077245"/>
    </source>
</evidence>
<organism evidence="7 8">
    <name type="scientific">Methanobrevibacter curvatus</name>
    <dbReference type="NCBI Taxonomy" id="49547"/>
    <lineage>
        <taxon>Archaea</taxon>
        <taxon>Methanobacteriati</taxon>
        <taxon>Methanobacteriota</taxon>
        <taxon>Methanomada group</taxon>
        <taxon>Methanobacteria</taxon>
        <taxon>Methanobacteriales</taxon>
        <taxon>Methanobacteriaceae</taxon>
        <taxon>Methanobrevibacter</taxon>
    </lineage>
</organism>
<keyword evidence="3 5" id="KW-1133">Transmembrane helix</keyword>
<feature type="transmembrane region" description="Helical" evidence="5">
    <location>
        <begin position="178"/>
        <end position="197"/>
    </location>
</feature>
<dbReference type="RefSeq" id="WP_157077689.1">
    <property type="nucleotide sequence ID" value="NZ_LWMV01000174.1"/>
</dbReference>
<dbReference type="PANTHER" id="PTHR43229">
    <property type="entry name" value="NODULATION PROTEIN J"/>
    <property type="match status" value="1"/>
</dbReference>
<dbReference type="InterPro" id="IPR051784">
    <property type="entry name" value="Nod_factor_ABC_transporter"/>
</dbReference>
<dbReference type="InterPro" id="IPR047817">
    <property type="entry name" value="ABC2_TM_bact-type"/>
</dbReference>
<feature type="transmembrane region" description="Helical" evidence="5">
    <location>
        <begin position="67"/>
        <end position="89"/>
    </location>
</feature>
<dbReference type="AlphaFoldDB" id="A0A166AIF2"/>
<protein>
    <submittedName>
        <fullName evidence="7">ABC-2 type transporter</fullName>
    </submittedName>
</protein>
<dbReference type="Pfam" id="PF01061">
    <property type="entry name" value="ABC2_membrane"/>
    <property type="match status" value="1"/>
</dbReference>
<evidence type="ECO:0000256" key="2">
    <source>
        <dbReference type="ARBA" id="ARBA00022692"/>
    </source>
</evidence>
<dbReference type="InterPro" id="IPR013525">
    <property type="entry name" value="ABC2_TM"/>
</dbReference>
<dbReference type="Proteomes" id="UP000077245">
    <property type="component" value="Unassembled WGS sequence"/>
</dbReference>
<reference evidence="7 8" key="1">
    <citation type="submission" date="2016-04" db="EMBL/GenBank/DDBJ databases">
        <title>Genome sequence of Methanobrevibacter curvatus DSM 11111.</title>
        <authorList>
            <person name="Poehlein A."/>
            <person name="Seedorf H."/>
            <person name="Daniel R."/>
        </authorList>
    </citation>
    <scope>NUCLEOTIDE SEQUENCE [LARGE SCALE GENOMIC DNA]</scope>
    <source>
        <strain evidence="7 8">DSM 11111</strain>
    </source>
</reference>
<keyword evidence="2 5" id="KW-0812">Transmembrane</keyword>
<dbReference type="PIRSF" id="PIRSF006648">
    <property type="entry name" value="DrrB"/>
    <property type="match status" value="1"/>
</dbReference>
<dbReference type="OrthoDB" id="147058at2157"/>
<evidence type="ECO:0000256" key="3">
    <source>
        <dbReference type="ARBA" id="ARBA00022989"/>
    </source>
</evidence>
<feature type="domain" description="ABC transmembrane type-2" evidence="6">
    <location>
        <begin position="32"/>
        <end position="258"/>
    </location>
</feature>
<accession>A0A166AIF2</accession>
<evidence type="ECO:0000313" key="7">
    <source>
        <dbReference type="EMBL" id="KZX12073.1"/>
    </source>
</evidence>
<keyword evidence="8" id="KW-1185">Reference proteome</keyword>
<evidence type="ECO:0000259" key="6">
    <source>
        <dbReference type="PROSITE" id="PS51012"/>
    </source>
</evidence>
<name>A0A166AIF2_9EURY</name>
<evidence type="ECO:0000256" key="5">
    <source>
        <dbReference type="SAM" id="Phobius"/>
    </source>
</evidence>
<dbReference type="PROSITE" id="PS51012">
    <property type="entry name" value="ABC_TM2"/>
    <property type="match status" value="1"/>
</dbReference>
<dbReference type="EMBL" id="LWMV01000174">
    <property type="protein sequence ID" value="KZX12073.1"/>
    <property type="molecule type" value="Genomic_DNA"/>
</dbReference>
<dbReference type="PATRIC" id="fig|49547.3.peg.1259"/>
<evidence type="ECO:0000256" key="4">
    <source>
        <dbReference type="ARBA" id="ARBA00023136"/>
    </source>
</evidence>